<gene>
    <name evidence="3" type="ORF">VST7929_00948</name>
</gene>
<evidence type="ECO:0000313" key="4">
    <source>
        <dbReference type="Proteomes" id="UP000838672"/>
    </source>
</evidence>
<sequence length="1000" mass="111530">MRRFFPKLKQAAWLSAALVMAPTAQADIASTPVIGGMINSSAILKDQVFGGLQFSTRATRDLTLFTVAGLSLDSYILTLPLDAKVKARVVGQLSNPAYAIPLGYFLHTFYDRYTGSDARIVEGDQFKAYLQTQYSQAQLAQWQHDLFSLDDGSQASTTTEETATAEKLEDTSHHHNGLTVNREMIAALVVVYDALVEIDDWRKQDYLPDHYRYLSNSPEDKALVAKIQPIVIGFFEQLAPTLAPGDTRAAIETVIADHAPDAQNKVNNKAQAVTITLIDFVRLNVLKNYRQFSMSQTRIDTYGDWLEAQFDDNPQQLVAFLTARVNRPLAVQIVVDGLQQGMMEGLVTPGHPYLQTAYGDHLAGLKRAQQFSPANPPSGEQHRTWLKALASDPKAHQALLADKHYLPFFKALYRDYEPAIVDIGVASTPTISVRNLPIVKTGAAVAGAQGTGIPNFHFVARDEDRAYYFFGNDALALDKLLAQNKVPTMFERLDHLTTLNCNAQYDWHAHVSYDGLVNLGLGEAMRDYGEKRCVRELSMRSQVEQKAQALRLQLIDDIRQYQQIHGIWFYTKVTLGWRIEENLRQLAALSEQGMPDFTLIYNPWPDHFAHFTGPLADEIIAPTGELNRLDYWLSQITAVYQEAGVYSRTLWGMAGDHGLAPVYHTLNPEITVFEQLKARYGHEIVVKKISSDEGEGPKITHALNPPSMQNIDVVVASTAGGNLMFDFFNARQGWAVQPVYQDLIAWRPQAAPADFAIDLVDEISTQLADSLDYLALRQSHCDTQVCQVRLVGYRDGKRRDELVMRQGERLYYGVLSLSTAKANAVTFAKDKSPILLALREANPYLPQPTAVQLRARDAELDRCLVKADPAQPNTWCDSQSWRELTRYSAKPDAVNQIAQLYAEDRAGTINLFPQAGIGFNTKVPGRHAGEHYLEKDAFLGFWGAPLGNAIQPIGIAENGSLAPTLYEYLTGECVQVGKHHWGYPSLLQYLSISPMNVDSH</sequence>
<feature type="signal peptide" evidence="2">
    <location>
        <begin position="1"/>
        <end position="26"/>
    </location>
</feature>
<feature type="chain" id="PRO_5047002023" description="Nucleotide pyrophosphatase" evidence="2">
    <location>
        <begin position="27"/>
        <end position="1000"/>
    </location>
</feature>
<dbReference type="InterPro" id="IPR017850">
    <property type="entry name" value="Alkaline_phosphatase_core_sf"/>
</dbReference>
<feature type="region of interest" description="Disordered" evidence="1">
    <location>
        <begin position="152"/>
        <end position="173"/>
    </location>
</feature>
<name>A0ABM8ZT63_9VIBR</name>
<keyword evidence="2" id="KW-0732">Signal</keyword>
<evidence type="ECO:0000313" key="3">
    <source>
        <dbReference type="EMBL" id="CAH0533095.1"/>
    </source>
</evidence>
<evidence type="ECO:0000256" key="2">
    <source>
        <dbReference type="SAM" id="SignalP"/>
    </source>
</evidence>
<proteinExistence type="predicted"/>
<keyword evidence="4" id="KW-1185">Reference proteome</keyword>
<evidence type="ECO:0000256" key="1">
    <source>
        <dbReference type="SAM" id="MobiDB-lite"/>
    </source>
</evidence>
<dbReference type="EMBL" id="CAKLDI010000001">
    <property type="protein sequence ID" value="CAH0533095.1"/>
    <property type="molecule type" value="Genomic_DNA"/>
</dbReference>
<feature type="compositionally biased region" description="Basic and acidic residues" evidence="1">
    <location>
        <begin position="164"/>
        <end position="173"/>
    </location>
</feature>
<comment type="caution">
    <text evidence="3">The sequence shown here is derived from an EMBL/GenBank/DDBJ whole genome shotgun (WGS) entry which is preliminary data.</text>
</comment>
<dbReference type="RefSeq" id="WP_237465327.1">
    <property type="nucleotide sequence ID" value="NZ_CAKLDI010000001.1"/>
</dbReference>
<dbReference type="InterPro" id="IPR002591">
    <property type="entry name" value="Phosphodiest/P_Trfase"/>
</dbReference>
<dbReference type="Proteomes" id="UP000838672">
    <property type="component" value="Unassembled WGS sequence"/>
</dbReference>
<organism evidence="3 4">
    <name type="scientific">Vibrio stylophorae</name>
    <dbReference type="NCBI Taxonomy" id="659351"/>
    <lineage>
        <taxon>Bacteria</taxon>
        <taxon>Pseudomonadati</taxon>
        <taxon>Pseudomonadota</taxon>
        <taxon>Gammaproteobacteria</taxon>
        <taxon>Vibrionales</taxon>
        <taxon>Vibrionaceae</taxon>
        <taxon>Vibrio</taxon>
    </lineage>
</organism>
<dbReference type="SUPFAM" id="SSF53649">
    <property type="entry name" value="Alkaline phosphatase-like"/>
    <property type="match status" value="1"/>
</dbReference>
<dbReference type="Pfam" id="PF01663">
    <property type="entry name" value="Phosphodiest"/>
    <property type="match status" value="1"/>
</dbReference>
<evidence type="ECO:0008006" key="5">
    <source>
        <dbReference type="Google" id="ProtNLM"/>
    </source>
</evidence>
<accession>A0ABM8ZT63</accession>
<protein>
    <recommendedName>
        <fullName evidence="5">Nucleotide pyrophosphatase</fullName>
    </recommendedName>
</protein>
<reference evidence="3" key="1">
    <citation type="submission" date="2021-11" db="EMBL/GenBank/DDBJ databases">
        <authorList>
            <person name="Rodrigo-Torres L."/>
            <person name="Arahal R. D."/>
            <person name="Lucena T."/>
        </authorList>
    </citation>
    <scope>NUCLEOTIDE SEQUENCE</scope>
    <source>
        <strain evidence="3">CECT 7929</strain>
    </source>
</reference>
<dbReference type="Gene3D" id="3.40.720.10">
    <property type="entry name" value="Alkaline Phosphatase, subunit A"/>
    <property type="match status" value="1"/>
</dbReference>